<evidence type="ECO:0000256" key="11">
    <source>
        <dbReference type="ARBA" id="ARBA00023264"/>
    </source>
</evidence>
<dbReference type="OMA" id="LTECHAN"/>
<evidence type="ECO:0000256" key="3">
    <source>
        <dbReference type="ARBA" id="ARBA00019082"/>
    </source>
</evidence>
<name>A0A1Q9CWV8_SYMMI</name>
<evidence type="ECO:0000313" key="13">
    <source>
        <dbReference type="EMBL" id="OLP87406.1"/>
    </source>
</evidence>
<protein>
    <recommendedName>
        <fullName evidence="3">Glycerophosphocholine acyltransferase 1</fullName>
    </recommendedName>
</protein>
<dbReference type="PANTHER" id="PTHR31201:SF1">
    <property type="entry name" value="GLYCEROPHOSPHOCHOLINE ACYLTRANSFERASE 1"/>
    <property type="match status" value="1"/>
</dbReference>
<proteinExistence type="inferred from homology"/>
<dbReference type="OrthoDB" id="406287at2759"/>
<dbReference type="PANTHER" id="PTHR31201">
    <property type="entry name" value="OS01G0585100 PROTEIN"/>
    <property type="match status" value="1"/>
</dbReference>
<comment type="similarity">
    <text evidence="2">Belongs to the GPC1 family.</text>
</comment>
<comment type="caution">
    <text evidence="13">The sequence shown here is derived from an EMBL/GenBank/DDBJ whole genome shotgun (WGS) entry which is preliminary data.</text>
</comment>
<keyword evidence="12" id="KW-0012">Acyltransferase</keyword>
<evidence type="ECO:0000256" key="5">
    <source>
        <dbReference type="ARBA" id="ARBA00022679"/>
    </source>
</evidence>
<dbReference type="Proteomes" id="UP000186817">
    <property type="component" value="Unassembled WGS sequence"/>
</dbReference>
<dbReference type="EMBL" id="LSRX01000861">
    <property type="protein sequence ID" value="OLP87406.1"/>
    <property type="molecule type" value="Genomic_DNA"/>
</dbReference>
<evidence type="ECO:0000256" key="9">
    <source>
        <dbReference type="ARBA" id="ARBA00023136"/>
    </source>
</evidence>
<keyword evidence="6" id="KW-0812">Transmembrane</keyword>
<evidence type="ECO:0000256" key="7">
    <source>
        <dbReference type="ARBA" id="ARBA00022989"/>
    </source>
</evidence>
<keyword evidence="10" id="KW-0594">Phospholipid biosynthesis</keyword>
<dbReference type="GO" id="GO:0016746">
    <property type="term" value="F:acyltransferase activity"/>
    <property type="evidence" value="ECO:0007669"/>
    <property type="project" value="UniProtKB-KW"/>
</dbReference>
<dbReference type="InterPro" id="IPR021261">
    <property type="entry name" value="GPCAT"/>
</dbReference>
<dbReference type="GO" id="GO:0006656">
    <property type="term" value="P:phosphatidylcholine biosynthetic process"/>
    <property type="evidence" value="ECO:0007669"/>
    <property type="project" value="TreeGrafter"/>
</dbReference>
<organism evidence="13 14">
    <name type="scientific">Symbiodinium microadriaticum</name>
    <name type="common">Dinoflagellate</name>
    <name type="synonym">Zooxanthella microadriatica</name>
    <dbReference type="NCBI Taxonomy" id="2951"/>
    <lineage>
        <taxon>Eukaryota</taxon>
        <taxon>Sar</taxon>
        <taxon>Alveolata</taxon>
        <taxon>Dinophyceae</taxon>
        <taxon>Suessiales</taxon>
        <taxon>Symbiodiniaceae</taxon>
        <taxon>Symbiodinium</taxon>
    </lineage>
</organism>
<evidence type="ECO:0000313" key="14">
    <source>
        <dbReference type="Proteomes" id="UP000186817"/>
    </source>
</evidence>
<accession>A0A1Q9CWV8</accession>
<evidence type="ECO:0000256" key="6">
    <source>
        <dbReference type="ARBA" id="ARBA00022692"/>
    </source>
</evidence>
<gene>
    <name evidence="13" type="primary">SPBC776.05</name>
    <name evidence="13" type="ORF">AK812_SmicGene31374</name>
</gene>
<sequence length="431" mass="49066">MGRCLLRVAFRPDIGVFYPFLPPVHKPVSGEELDHSKREYRGKAMPVRHHIVPPNRETKDADNKEHCHAEASAVSPLAEKLLEETVPGISAREVELVRRCLAAVEERARKLEDQGMTKKNFVFGVANSLFVAWSFGALPGYFWIVYIMEVCVLLPIRWRKMIRASPKQHLYWLDFCWMANFFGVFLLLALMVFTIPPEIQRWCMCASWGLGTGTLLCATTALGNALLFHDLDNVCAVLIHLFPSLVMYELGWKRGDVHAAWPRIFLQCNFFESLDPMEILYNACLVYGVWFLLYVSWLLAIGRRCPKHGYDTIFHWAMRGSAGSVVAKILRQQPEVHAAYAQSNDFPLAYVFVYMALHAASVLASIPVSLLCYSSQWIHVSLCACVLLSTIYNASARYTFYMVKSYTVALKKELRIPRDRGASALLDRDEN</sequence>
<keyword evidence="11" id="KW-1208">Phospholipid metabolism</keyword>
<keyword evidence="14" id="KW-1185">Reference proteome</keyword>
<keyword evidence="4" id="KW-0444">Lipid biosynthesis</keyword>
<evidence type="ECO:0000256" key="2">
    <source>
        <dbReference type="ARBA" id="ARBA00006675"/>
    </source>
</evidence>
<evidence type="ECO:0000256" key="1">
    <source>
        <dbReference type="ARBA" id="ARBA00004141"/>
    </source>
</evidence>
<evidence type="ECO:0000256" key="8">
    <source>
        <dbReference type="ARBA" id="ARBA00023098"/>
    </source>
</evidence>
<keyword evidence="8" id="KW-0443">Lipid metabolism</keyword>
<evidence type="ECO:0000256" key="12">
    <source>
        <dbReference type="ARBA" id="ARBA00023315"/>
    </source>
</evidence>
<comment type="subcellular location">
    <subcellularLocation>
        <location evidence="1">Membrane</location>
        <topology evidence="1">Multi-pass membrane protein</topology>
    </subcellularLocation>
</comment>
<dbReference type="Pfam" id="PF10998">
    <property type="entry name" value="DUF2838"/>
    <property type="match status" value="1"/>
</dbReference>
<reference evidence="13 14" key="1">
    <citation type="submission" date="2016-02" db="EMBL/GenBank/DDBJ databases">
        <title>Genome analysis of coral dinoflagellate symbionts highlights evolutionary adaptations to a symbiotic lifestyle.</title>
        <authorList>
            <person name="Aranda M."/>
            <person name="Li Y."/>
            <person name="Liew Y.J."/>
            <person name="Baumgarten S."/>
            <person name="Simakov O."/>
            <person name="Wilson M."/>
            <person name="Piel J."/>
            <person name="Ashoor H."/>
            <person name="Bougouffa S."/>
            <person name="Bajic V.B."/>
            <person name="Ryu T."/>
            <person name="Ravasi T."/>
            <person name="Bayer T."/>
            <person name="Micklem G."/>
            <person name="Kim H."/>
            <person name="Bhak J."/>
            <person name="Lajeunesse T.C."/>
            <person name="Voolstra C.R."/>
        </authorList>
    </citation>
    <scope>NUCLEOTIDE SEQUENCE [LARGE SCALE GENOMIC DNA]</scope>
    <source>
        <strain evidence="13 14">CCMP2467</strain>
    </source>
</reference>
<dbReference type="AlphaFoldDB" id="A0A1Q9CWV8"/>
<evidence type="ECO:0000256" key="10">
    <source>
        <dbReference type="ARBA" id="ARBA00023209"/>
    </source>
</evidence>
<keyword evidence="7" id="KW-1133">Transmembrane helix</keyword>
<keyword evidence="9" id="KW-0472">Membrane</keyword>
<dbReference type="GO" id="GO:0016020">
    <property type="term" value="C:membrane"/>
    <property type="evidence" value="ECO:0007669"/>
    <property type="project" value="UniProtKB-SubCell"/>
</dbReference>
<keyword evidence="5" id="KW-0808">Transferase</keyword>
<evidence type="ECO:0000256" key="4">
    <source>
        <dbReference type="ARBA" id="ARBA00022516"/>
    </source>
</evidence>